<dbReference type="eggNOG" id="COG1959">
    <property type="taxonomic scope" value="Bacteria"/>
</dbReference>
<dbReference type="InterPro" id="IPR036388">
    <property type="entry name" value="WH-like_DNA-bd_sf"/>
</dbReference>
<dbReference type="HOGENOM" id="CLU_107144_1_3_10"/>
<gene>
    <name evidence="2" type="ordered locus">Paes_0527</name>
</gene>
<dbReference type="AlphaFoldDB" id="B4S5I6"/>
<name>B4S5I6_PROA2</name>
<dbReference type="InterPro" id="IPR000944">
    <property type="entry name" value="Tscrpt_reg_Rrf2"/>
</dbReference>
<reference evidence="2" key="1">
    <citation type="submission" date="2008-06" db="EMBL/GenBank/DDBJ databases">
        <title>Complete sequence of chromosome of Prosthecochloris aestuarii DSM 271.</title>
        <authorList>
            <consortium name="US DOE Joint Genome Institute"/>
            <person name="Lucas S."/>
            <person name="Copeland A."/>
            <person name="Lapidus A."/>
            <person name="Glavina del Rio T."/>
            <person name="Dalin E."/>
            <person name="Tice H."/>
            <person name="Bruce D."/>
            <person name="Goodwin L."/>
            <person name="Pitluck S."/>
            <person name="Schmutz J."/>
            <person name="Larimer F."/>
            <person name="Land M."/>
            <person name="Hauser L."/>
            <person name="Kyrpides N."/>
            <person name="Anderson I."/>
            <person name="Liu Z."/>
            <person name="Li T."/>
            <person name="Zhao F."/>
            <person name="Overmann J."/>
            <person name="Bryant D.A."/>
            <person name="Richardson P."/>
        </authorList>
    </citation>
    <scope>NUCLEOTIDE SEQUENCE [LARGE SCALE GENOMIC DNA]</scope>
    <source>
        <strain evidence="2">DSM 271</strain>
    </source>
</reference>
<dbReference type="PROSITE" id="PS51197">
    <property type="entry name" value="HTH_RRF2_2"/>
    <property type="match status" value="1"/>
</dbReference>
<accession>B4S5I6</accession>
<dbReference type="GO" id="GO:0003700">
    <property type="term" value="F:DNA-binding transcription factor activity"/>
    <property type="evidence" value="ECO:0007669"/>
    <property type="project" value="TreeGrafter"/>
</dbReference>
<feature type="region of interest" description="Disordered" evidence="1">
    <location>
        <begin position="141"/>
        <end position="160"/>
    </location>
</feature>
<protein>
    <submittedName>
        <fullName evidence="2">Transcriptional regulator, BadM/Rrf2 family</fullName>
    </submittedName>
</protein>
<dbReference type="NCBIfam" id="TIGR00738">
    <property type="entry name" value="rrf2_super"/>
    <property type="match status" value="1"/>
</dbReference>
<dbReference type="PANTHER" id="PTHR33221:SF15">
    <property type="entry name" value="HTH-TYPE TRANSCRIPTIONAL REGULATOR YWGB-RELATED"/>
    <property type="match status" value="1"/>
</dbReference>
<dbReference type="Gene3D" id="1.10.10.10">
    <property type="entry name" value="Winged helix-like DNA-binding domain superfamily/Winged helix DNA-binding domain"/>
    <property type="match status" value="1"/>
</dbReference>
<dbReference type="RefSeq" id="WP_012505120.1">
    <property type="nucleotide sequence ID" value="NC_011059.1"/>
</dbReference>
<dbReference type="GO" id="GO:0005829">
    <property type="term" value="C:cytosol"/>
    <property type="evidence" value="ECO:0007669"/>
    <property type="project" value="TreeGrafter"/>
</dbReference>
<sequence length="160" mass="17784">MQLLTKHTDYAIRALLTLAGHGEGYLSARRIAEEQQIPYQFLRGLLQELVRAGFISSREGAHGGVKLIKDPETISVREVIALFQGSIELSECMFRKQMCVNRANCVLRHQILKIERMVSAEFDKVTIGSLLHDLQESGTQSAHKAVMADESKCGSDKGGR</sequence>
<dbReference type="STRING" id="290512.Paes_0527"/>
<evidence type="ECO:0000313" key="3">
    <source>
        <dbReference type="Proteomes" id="UP000002725"/>
    </source>
</evidence>
<dbReference type="Pfam" id="PF02082">
    <property type="entry name" value="Rrf2"/>
    <property type="match status" value="1"/>
</dbReference>
<dbReference type="EMBL" id="CP001108">
    <property type="protein sequence ID" value="ACF45583.1"/>
    <property type="molecule type" value="Genomic_DNA"/>
</dbReference>
<organism evidence="2 3">
    <name type="scientific">Prosthecochloris aestuarii (strain DSM 271 / SK 413)</name>
    <dbReference type="NCBI Taxonomy" id="290512"/>
    <lineage>
        <taxon>Bacteria</taxon>
        <taxon>Pseudomonadati</taxon>
        <taxon>Chlorobiota</taxon>
        <taxon>Chlorobiia</taxon>
        <taxon>Chlorobiales</taxon>
        <taxon>Chlorobiaceae</taxon>
        <taxon>Prosthecochloris</taxon>
    </lineage>
</organism>
<dbReference type="PANTHER" id="PTHR33221">
    <property type="entry name" value="WINGED HELIX-TURN-HELIX TRANSCRIPTIONAL REGULATOR, RRF2 FAMILY"/>
    <property type="match status" value="1"/>
</dbReference>
<dbReference type="InterPro" id="IPR036390">
    <property type="entry name" value="WH_DNA-bd_sf"/>
</dbReference>
<proteinExistence type="predicted"/>
<evidence type="ECO:0000256" key="1">
    <source>
        <dbReference type="SAM" id="MobiDB-lite"/>
    </source>
</evidence>
<keyword evidence="3" id="KW-1185">Reference proteome</keyword>
<dbReference type="SUPFAM" id="SSF46785">
    <property type="entry name" value="Winged helix' DNA-binding domain"/>
    <property type="match status" value="1"/>
</dbReference>
<evidence type="ECO:0000313" key="2">
    <source>
        <dbReference type="EMBL" id="ACF45583.1"/>
    </source>
</evidence>
<dbReference type="Proteomes" id="UP000002725">
    <property type="component" value="Chromosome"/>
</dbReference>
<dbReference type="KEGG" id="paa:Paes_0527"/>
<feature type="compositionally biased region" description="Basic and acidic residues" evidence="1">
    <location>
        <begin position="146"/>
        <end position="160"/>
    </location>
</feature>